<organism evidence="3 4">
    <name type="scientific">Paradevosia shaoguanensis</name>
    <dbReference type="NCBI Taxonomy" id="1335043"/>
    <lineage>
        <taxon>Bacteria</taxon>
        <taxon>Pseudomonadati</taxon>
        <taxon>Pseudomonadota</taxon>
        <taxon>Alphaproteobacteria</taxon>
        <taxon>Hyphomicrobiales</taxon>
        <taxon>Devosiaceae</taxon>
        <taxon>Paradevosia</taxon>
    </lineage>
</organism>
<sequence length="348" mass="36528">MSNKIGRRPVIAAMGMGLALSALPGGTAFAQDMLELKLATADTDINPTTDSVLKLAGILGFYEKHGVKVEIVALEGTPQAVAALNSGAVDLADISIDAALRLRADNNLPLRGVVAGTLGAPYLIASKADITKVEDLVGKSFAIADNGSLDHTYTQLVLSSMGVAADGPKYVAIGAPAARVQALAAGKVDATTVSYGTFLPIANTPGINILVAPEDFSAATPGVSKFVATLETTATEKREAIQRFVDALIDASRSFEKDPKQWVTAMETARDDLSPENLQKTADFLAGRWCVNGCLNPSAIAKTVEFTYTTPDFKDVKVVAADDIVDESFTAESIKREGAFDGHTLDPR</sequence>
<dbReference type="Proteomes" id="UP001156140">
    <property type="component" value="Unassembled WGS sequence"/>
</dbReference>
<evidence type="ECO:0000313" key="3">
    <source>
        <dbReference type="EMBL" id="MCI0127282.1"/>
    </source>
</evidence>
<feature type="chain" id="PRO_5041448036" evidence="1">
    <location>
        <begin position="31"/>
        <end position="348"/>
    </location>
</feature>
<evidence type="ECO:0000256" key="1">
    <source>
        <dbReference type="SAM" id="SignalP"/>
    </source>
</evidence>
<dbReference type="SUPFAM" id="SSF53850">
    <property type="entry name" value="Periplasmic binding protein-like II"/>
    <property type="match status" value="1"/>
</dbReference>
<keyword evidence="1" id="KW-0732">Signal</keyword>
<dbReference type="AlphaFoldDB" id="A0AA41QLW5"/>
<keyword evidence="4" id="KW-1185">Reference proteome</keyword>
<feature type="signal peptide" evidence="1">
    <location>
        <begin position="1"/>
        <end position="30"/>
    </location>
</feature>
<feature type="domain" description="SsuA/THI5-like" evidence="2">
    <location>
        <begin position="56"/>
        <end position="260"/>
    </location>
</feature>
<dbReference type="PANTHER" id="PTHR30024">
    <property type="entry name" value="ALIPHATIC SULFONATES-BINDING PROTEIN-RELATED"/>
    <property type="match status" value="1"/>
</dbReference>
<name>A0AA41QLW5_9HYPH</name>
<dbReference type="Gene3D" id="3.40.190.10">
    <property type="entry name" value="Periplasmic binding protein-like II"/>
    <property type="match status" value="2"/>
</dbReference>
<dbReference type="RefSeq" id="WP_281735862.1">
    <property type="nucleotide sequence ID" value="NZ_JAKETQ010000001.1"/>
</dbReference>
<dbReference type="InterPro" id="IPR006311">
    <property type="entry name" value="TAT_signal"/>
</dbReference>
<dbReference type="InterPro" id="IPR015168">
    <property type="entry name" value="SsuA/THI5"/>
</dbReference>
<dbReference type="Pfam" id="PF09084">
    <property type="entry name" value="NMT1"/>
    <property type="match status" value="1"/>
</dbReference>
<protein>
    <submittedName>
        <fullName evidence="3">ABC transporter substrate-binding protein</fullName>
    </submittedName>
</protein>
<accession>A0AA41QLW5</accession>
<dbReference type="PROSITE" id="PS51318">
    <property type="entry name" value="TAT"/>
    <property type="match status" value="1"/>
</dbReference>
<comment type="caution">
    <text evidence="3">The sequence shown here is derived from an EMBL/GenBank/DDBJ whole genome shotgun (WGS) entry which is preliminary data.</text>
</comment>
<gene>
    <name evidence="3" type="ORF">ML536_10645</name>
</gene>
<evidence type="ECO:0000259" key="2">
    <source>
        <dbReference type="Pfam" id="PF09084"/>
    </source>
</evidence>
<evidence type="ECO:0000313" key="4">
    <source>
        <dbReference type="Proteomes" id="UP001156140"/>
    </source>
</evidence>
<reference evidence="3" key="1">
    <citation type="submission" date="2022-03" db="EMBL/GenBank/DDBJ databases">
        <title>The complete genome sequence of a Methyloterrigena soli.</title>
        <authorList>
            <person name="Zi Z."/>
        </authorList>
    </citation>
    <scope>NUCLEOTIDE SEQUENCE</scope>
    <source>
        <strain evidence="3">M48</strain>
    </source>
</reference>
<proteinExistence type="predicted"/>
<dbReference type="EMBL" id="JALAZD010000001">
    <property type="protein sequence ID" value="MCI0127282.1"/>
    <property type="molecule type" value="Genomic_DNA"/>
</dbReference>